<protein>
    <submittedName>
        <fullName evidence="2">Uncharacterized protein</fullName>
    </submittedName>
</protein>
<dbReference type="AlphaFoldDB" id="A0AAD8AI93"/>
<reference evidence="2" key="2">
    <citation type="submission" date="2023-05" db="EMBL/GenBank/DDBJ databases">
        <authorList>
            <person name="Fouks B."/>
        </authorList>
    </citation>
    <scope>NUCLEOTIDE SEQUENCE</scope>
    <source>
        <strain evidence="2">Stay&amp;Tobe</strain>
        <tissue evidence="2">Testes</tissue>
    </source>
</reference>
<evidence type="ECO:0000313" key="2">
    <source>
        <dbReference type="EMBL" id="KAJ9599235.1"/>
    </source>
</evidence>
<keyword evidence="1" id="KW-0812">Transmembrane</keyword>
<evidence type="ECO:0000313" key="3">
    <source>
        <dbReference type="Proteomes" id="UP001233999"/>
    </source>
</evidence>
<keyword evidence="3" id="KW-1185">Reference proteome</keyword>
<organism evidence="2 3">
    <name type="scientific">Diploptera punctata</name>
    <name type="common">Pacific beetle cockroach</name>
    <dbReference type="NCBI Taxonomy" id="6984"/>
    <lineage>
        <taxon>Eukaryota</taxon>
        <taxon>Metazoa</taxon>
        <taxon>Ecdysozoa</taxon>
        <taxon>Arthropoda</taxon>
        <taxon>Hexapoda</taxon>
        <taxon>Insecta</taxon>
        <taxon>Pterygota</taxon>
        <taxon>Neoptera</taxon>
        <taxon>Polyneoptera</taxon>
        <taxon>Dictyoptera</taxon>
        <taxon>Blattodea</taxon>
        <taxon>Blaberoidea</taxon>
        <taxon>Blaberidae</taxon>
        <taxon>Diplopterinae</taxon>
        <taxon>Diploptera</taxon>
    </lineage>
</organism>
<keyword evidence="1" id="KW-1133">Transmembrane helix</keyword>
<feature type="non-terminal residue" evidence="2">
    <location>
        <position position="1"/>
    </location>
</feature>
<dbReference type="EMBL" id="JASPKZ010000826">
    <property type="protein sequence ID" value="KAJ9599235.1"/>
    <property type="molecule type" value="Genomic_DNA"/>
</dbReference>
<comment type="caution">
    <text evidence="2">The sequence shown here is derived from an EMBL/GenBank/DDBJ whole genome shotgun (WGS) entry which is preliminary data.</text>
</comment>
<keyword evidence="1" id="KW-0472">Membrane</keyword>
<name>A0AAD8AI93_DIPPU</name>
<proteinExistence type="predicted"/>
<sequence length="106" mass="12487">LGGLIFAFQESMAAMLQIHNRHVLSRNVLCAVHSIINYKVVEQIDGSILFCKVCKISVNYAKKQNYKRLVTSKMWFFFFKITSVYHFLIFILFYPFISKKGKVWLK</sequence>
<gene>
    <name evidence="2" type="ORF">L9F63_010277</name>
</gene>
<feature type="non-terminal residue" evidence="2">
    <location>
        <position position="106"/>
    </location>
</feature>
<feature type="transmembrane region" description="Helical" evidence="1">
    <location>
        <begin position="75"/>
        <end position="97"/>
    </location>
</feature>
<reference evidence="2" key="1">
    <citation type="journal article" date="2023" name="IScience">
        <title>Live-bearing cockroach genome reveals convergent evolutionary mechanisms linked to viviparity in insects and beyond.</title>
        <authorList>
            <person name="Fouks B."/>
            <person name="Harrison M.C."/>
            <person name="Mikhailova A.A."/>
            <person name="Marchal E."/>
            <person name="English S."/>
            <person name="Carruthers M."/>
            <person name="Jennings E.C."/>
            <person name="Chiamaka E.L."/>
            <person name="Frigard R.A."/>
            <person name="Pippel M."/>
            <person name="Attardo G.M."/>
            <person name="Benoit J.B."/>
            <person name="Bornberg-Bauer E."/>
            <person name="Tobe S.S."/>
        </authorList>
    </citation>
    <scope>NUCLEOTIDE SEQUENCE</scope>
    <source>
        <strain evidence="2">Stay&amp;Tobe</strain>
    </source>
</reference>
<accession>A0AAD8AI93</accession>
<evidence type="ECO:0000256" key="1">
    <source>
        <dbReference type="SAM" id="Phobius"/>
    </source>
</evidence>
<dbReference type="Proteomes" id="UP001233999">
    <property type="component" value="Unassembled WGS sequence"/>
</dbReference>